<evidence type="ECO:0000313" key="1">
    <source>
        <dbReference type="EMBL" id="EPR30586.1"/>
    </source>
</evidence>
<dbReference type="PATRIC" id="fig|1121439.3.peg.2691"/>
<organism evidence="1 2">
    <name type="scientific">Alkalidesulfovibrio alkalitolerans DSM 16529</name>
    <dbReference type="NCBI Taxonomy" id="1121439"/>
    <lineage>
        <taxon>Bacteria</taxon>
        <taxon>Pseudomonadati</taxon>
        <taxon>Thermodesulfobacteriota</taxon>
        <taxon>Desulfovibrionia</taxon>
        <taxon>Desulfovibrionales</taxon>
        <taxon>Desulfovibrionaceae</taxon>
        <taxon>Alkalidesulfovibrio</taxon>
    </lineage>
</organism>
<sequence length="46" mass="5368">MAELRYYLDEMIAKILMVIDKKNTRHNGNALCNKLFQEIKSLSSHS</sequence>
<dbReference type="Proteomes" id="UP000014975">
    <property type="component" value="Unassembled WGS sequence"/>
</dbReference>
<protein>
    <submittedName>
        <fullName evidence="1">Uncharacterized protein</fullName>
    </submittedName>
</protein>
<reference evidence="1 2" key="1">
    <citation type="journal article" date="2013" name="Genome Announc.">
        <title>Draft genome sequences for three mercury-methylating, sulfate-reducing bacteria.</title>
        <authorList>
            <person name="Brown S.D."/>
            <person name="Hurt R.A.Jr."/>
            <person name="Gilmour C.C."/>
            <person name="Elias D.A."/>
        </authorList>
    </citation>
    <scope>NUCLEOTIDE SEQUENCE [LARGE SCALE GENOMIC DNA]</scope>
    <source>
        <strain evidence="1 2">DSM 16529</strain>
    </source>
</reference>
<gene>
    <name evidence="1" type="ORF">dsat_1308</name>
</gene>
<keyword evidence="2" id="KW-1185">Reference proteome</keyword>
<accession>S7T1Y1</accession>
<dbReference type="AlphaFoldDB" id="S7T1Y1"/>
<dbReference type="STRING" id="1121439.dsat_1308"/>
<proteinExistence type="predicted"/>
<evidence type="ECO:0000313" key="2">
    <source>
        <dbReference type="Proteomes" id="UP000014975"/>
    </source>
</evidence>
<comment type="caution">
    <text evidence="1">The sequence shown here is derived from an EMBL/GenBank/DDBJ whole genome shotgun (WGS) entry which is preliminary data.</text>
</comment>
<name>S7T1Y1_9BACT</name>
<dbReference type="EMBL" id="ATHI01000031">
    <property type="protein sequence ID" value="EPR30586.1"/>
    <property type="molecule type" value="Genomic_DNA"/>
</dbReference>